<gene>
    <name evidence="4" type="ORF">G7Z17_g3765</name>
</gene>
<dbReference type="PANTHER" id="PTHR43180">
    <property type="entry name" value="3-OXOACYL-(ACYL-CARRIER-PROTEIN) REDUCTASE (AFU_ORTHOLOGUE AFUA_6G11210)"/>
    <property type="match status" value="1"/>
</dbReference>
<dbReference type="GO" id="GO:0016491">
    <property type="term" value="F:oxidoreductase activity"/>
    <property type="evidence" value="ECO:0007669"/>
    <property type="project" value="UniProtKB-KW"/>
</dbReference>
<keyword evidence="5" id="KW-1185">Reference proteome</keyword>
<comment type="caution">
    <text evidence="4">The sequence shown here is derived from an EMBL/GenBank/DDBJ whole genome shotgun (WGS) entry which is preliminary data.</text>
</comment>
<evidence type="ECO:0000313" key="4">
    <source>
        <dbReference type="EMBL" id="KAF7553232.1"/>
    </source>
</evidence>
<dbReference type="PANTHER" id="PTHR43180:SF86">
    <property type="entry name" value="DEHYDROGENASE, PUTATIVE (AFU_ORTHOLOGUE AFUA_3G00290)-RELATED"/>
    <property type="match status" value="1"/>
</dbReference>
<evidence type="ECO:0000256" key="2">
    <source>
        <dbReference type="ARBA" id="ARBA00022857"/>
    </source>
</evidence>
<dbReference type="EMBL" id="JAANBB010000048">
    <property type="protein sequence ID" value="KAF7553232.1"/>
    <property type="molecule type" value="Genomic_DNA"/>
</dbReference>
<dbReference type="OrthoDB" id="5371740at2759"/>
<sequence length="185" mass="20509">MFRNFLFRKCDVSDWNSVLRFFKDTYNVLGPIDAVISNAAINLVESLDDDIDAATGDLKAPDLSVLNVNAVGTCKAAVMGFMRALRTQLPKDNITVNMIAPWMTITPMVTDHIRNIWGDLPANSPLDVAKASLLPVLRSDVNGKSFLINGGHITEVEDKLNETQSAWLGDELSQHMREGQRRLIP</sequence>
<protein>
    <submittedName>
        <fullName evidence="4">Uncharacterized protein</fullName>
    </submittedName>
</protein>
<dbReference type="InterPro" id="IPR002347">
    <property type="entry name" value="SDR_fam"/>
</dbReference>
<dbReference type="Gene3D" id="3.40.50.720">
    <property type="entry name" value="NAD(P)-binding Rossmann-like Domain"/>
    <property type="match status" value="2"/>
</dbReference>
<proteinExistence type="inferred from homology"/>
<keyword evidence="3" id="KW-0560">Oxidoreductase</keyword>
<evidence type="ECO:0000313" key="5">
    <source>
        <dbReference type="Proteomes" id="UP000722485"/>
    </source>
</evidence>
<keyword evidence="2" id="KW-0521">NADP</keyword>
<dbReference type="Pfam" id="PF00106">
    <property type="entry name" value="adh_short"/>
    <property type="match status" value="1"/>
</dbReference>
<accession>A0A9P5HA46</accession>
<dbReference type="SUPFAM" id="SSF51735">
    <property type="entry name" value="NAD(P)-binding Rossmann-fold domains"/>
    <property type="match status" value="1"/>
</dbReference>
<comment type="similarity">
    <text evidence="1">Belongs to the short-chain dehydrogenases/reductases (SDR) family.</text>
</comment>
<evidence type="ECO:0000256" key="3">
    <source>
        <dbReference type="ARBA" id="ARBA00023002"/>
    </source>
</evidence>
<dbReference type="Proteomes" id="UP000722485">
    <property type="component" value="Unassembled WGS sequence"/>
</dbReference>
<evidence type="ECO:0000256" key="1">
    <source>
        <dbReference type="ARBA" id="ARBA00006484"/>
    </source>
</evidence>
<name>A0A9P5HA46_9HYPO</name>
<dbReference type="AlphaFoldDB" id="A0A9P5HA46"/>
<dbReference type="InterPro" id="IPR036291">
    <property type="entry name" value="NAD(P)-bd_dom_sf"/>
</dbReference>
<organism evidence="4 5">
    <name type="scientific">Cylindrodendrum hubeiense</name>
    <dbReference type="NCBI Taxonomy" id="595255"/>
    <lineage>
        <taxon>Eukaryota</taxon>
        <taxon>Fungi</taxon>
        <taxon>Dikarya</taxon>
        <taxon>Ascomycota</taxon>
        <taxon>Pezizomycotina</taxon>
        <taxon>Sordariomycetes</taxon>
        <taxon>Hypocreomycetidae</taxon>
        <taxon>Hypocreales</taxon>
        <taxon>Nectriaceae</taxon>
        <taxon>Cylindrodendrum</taxon>
    </lineage>
</organism>
<reference evidence="4" key="1">
    <citation type="submission" date="2020-03" db="EMBL/GenBank/DDBJ databases">
        <title>Draft Genome Sequence of Cylindrodendrum hubeiense.</title>
        <authorList>
            <person name="Buettner E."/>
            <person name="Kellner H."/>
        </authorList>
    </citation>
    <scope>NUCLEOTIDE SEQUENCE</scope>
    <source>
        <strain evidence="4">IHI 201604</strain>
    </source>
</reference>